<dbReference type="EMBL" id="SSTD01013698">
    <property type="protein sequence ID" value="TYK05867.1"/>
    <property type="molecule type" value="Genomic_DNA"/>
</dbReference>
<dbReference type="EMBL" id="SSTE01004737">
    <property type="protein sequence ID" value="KAA0061639.1"/>
    <property type="molecule type" value="Genomic_DNA"/>
</dbReference>
<proteinExistence type="predicted"/>
<evidence type="ECO:0000313" key="1">
    <source>
        <dbReference type="EMBL" id="KAA0061639.1"/>
    </source>
</evidence>
<evidence type="ECO:0000313" key="3">
    <source>
        <dbReference type="Proteomes" id="UP000321393"/>
    </source>
</evidence>
<evidence type="ECO:0000313" key="4">
    <source>
        <dbReference type="Proteomes" id="UP000321947"/>
    </source>
</evidence>
<name>A0A5A7V7J7_CUCMM</name>
<gene>
    <name evidence="2" type="ORF">E5676_scaffold1465G00220</name>
    <name evidence="1" type="ORF">E6C27_scaffold212G00080</name>
</gene>
<sequence length="84" mass="9523">MTGLLKSLGWGPKPKACKMVDASSSMTSCSKSTVDFQLWDALDQAMQWIEEQTRNHDGLTSEVERMLKLIEDMSRAQQRPLHDP</sequence>
<reference evidence="3 4" key="1">
    <citation type="submission" date="2019-08" db="EMBL/GenBank/DDBJ databases">
        <title>Draft genome sequences of two oriental melons (Cucumis melo L. var makuwa).</title>
        <authorList>
            <person name="Kwon S.-Y."/>
        </authorList>
    </citation>
    <scope>NUCLEOTIDE SEQUENCE [LARGE SCALE GENOMIC DNA]</scope>
    <source>
        <strain evidence="4">cv. Chang Bougi</strain>
        <strain evidence="3">cv. SW 3</strain>
        <tissue evidence="1">Leaf</tissue>
    </source>
</reference>
<dbReference type="Proteomes" id="UP000321393">
    <property type="component" value="Unassembled WGS sequence"/>
</dbReference>
<dbReference type="Proteomes" id="UP000321947">
    <property type="component" value="Unassembled WGS sequence"/>
</dbReference>
<protein>
    <submittedName>
        <fullName evidence="1">Uncharacterized protein</fullName>
    </submittedName>
</protein>
<organism evidence="1 3">
    <name type="scientific">Cucumis melo var. makuwa</name>
    <name type="common">Oriental melon</name>
    <dbReference type="NCBI Taxonomy" id="1194695"/>
    <lineage>
        <taxon>Eukaryota</taxon>
        <taxon>Viridiplantae</taxon>
        <taxon>Streptophyta</taxon>
        <taxon>Embryophyta</taxon>
        <taxon>Tracheophyta</taxon>
        <taxon>Spermatophyta</taxon>
        <taxon>Magnoliopsida</taxon>
        <taxon>eudicotyledons</taxon>
        <taxon>Gunneridae</taxon>
        <taxon>Pentapetalae</taxon>
        <taxon>rosids</taxon>
        <taxon>fabids</taxon>
        <taxon>Cucurbitales</taxon>
        <taxon>Cucurbitaceae</taxon>
        <taxon>Benincaseae</taxon>
        <taxon>Cucumis</taxon>
    </lineage>
</organism>
<evidence type="ECO:0000313" key="2">
    <source>
        <dbReference type="EMBL" id="TYK05867.1"/>
    </source>
</evidence>
<accession>A0A5A7V7J7</accession>
<dbReference type="AlphaFoldDB" id="A0A5A7V7J7"/>
<comment type="caution">
    <text evidence="1">The sequence shown here is derived from an EMBL/GenBank/DDBJ whole genome shotgun (WGS) entry which is preliminary data.</text>
</comment>